<dbReference type="PANTHER" id="PTHR47572">
    <property type="entry name" value="LIPOPROTEIN-RELATED"/>
    <property type="match status" value="1"/>
</dbReference>
<comment type="caution">
    <text evidence="4">The sequence shown here is derived from an EMBL/GenBank/DDBJ whole genome shotgun (WGS) entry which is preliminary data.</text>
</comment>
<feature type="domain" description="SMP-30/Gluconolactonase/LRE-like region" evidence="3">
    <location>
        <begin position="62"/>
        <end position="329"/>
    </location>
</feature>
<dbReference type="EMBL" id="JBHTJG010000004">
    <property type="protein sequence ID" value="MFD0946757.1"/>
    <property type="molecule type" value="Genomic_DNA"/>
</dbReference>
<keyword evidence="2" id="KW-0732">Signal</keyword>
<evidence type="ECO:0000256" key="2">
    <source>
        <dbReference type="SAM" id="SignalP"/>
    </source>
</evidence>
<evidence type="ECO:0000259" key="3">
    <source>
        <dbReference type="Pfam" id="PF08450"/>
    </source>
</evidence>
<dbReference type="InterPro" id="IPR013658">
    <property type="entry name" value="SGL"/>
</dbReference>
<evidence type="ECO:0000313" key="5">
    <source>
        <dbReference type="Proteomes" id="UP001596977"/>
    </source>
</evidence>
<feature type="chain" id="PRO_5047541091" evidence="2">
    <location>
        <begin position="27"/>
        <end position="342"/>
    </location>
</feature>
<protein>
    <submittedName>
        <fullName evidence="4">SMP-30/gluconolactonase/LRE family protein</fullName>
    </submittedName>
</protein>
<dbReference type="InterPro" id="IPR051262">
    <property type="entry name" value="SMP-30/CGR1_Lactonase"/>
</dbReference>
<keyword evidence="1" id="KW-0378">Hydrolase</keyword>
<reference evidence="5" key="1">
    <citation type="journal article" date="2019" name="Int. J. Syst. Evol. Microbiol.">
        <title>The Global Catalogue of Microorganisms (GCM) 10K type strain sequencing project: providing services to taxonomists for standard genome sequencing and annotation.</title>
        <authorList>
            <consortium name="The Broad Institute Genomics Platform"/>
            <consortium name="The Broad Institute Genome Sequencing Center for Infectious Disease"/>
            <person name="Wu L."/>
            <person name="Ma J."/>
        </authorList>
    </citation>
    <scope>NUCLEOTIDE SEQUENCE [LARGE SCALE GENOMIC DNA]</scope>
    <source>
        <strain evidence="5">CCUG 62982</strain>
    </source>
</reference>
<dbReference type="Gene3D" id="2.120.10.30">
    <property type="entry name" value="TolB, C-terminal domain"/>
    <property type="match status" value="1"/>
</dbReference>
<dbReference type="SUPFAM" id="SSF63829">
    <property type="entry name" value="Calcium-dependent phosphotriesterase"/>
    <property type="match status" value="1"/>
</dbReference>
<name>A0ABW3H7M2_9SPHN</name>
<accession>A0ABW3H7M2</accession>
<sequence length="342" mass="36281">MADGFSRRAVIAAMAAAPFAPGLARAAGGAAAVGSITRLNPGFDAVADVASPVLVLGSGYRWAEGPVWVKKGRYLLFNDVPANTCYQWRKGKGVTKFLEPSGLAGPVPPEIREAGANGMAIDAQGMVVMADSGTRAIARMDPKSKKKTILADRFEGARFNSCNDVAIHRNGTIYFTDPPYGLRDGDESTLKETGFNGVYRIDREGRVNLIDRDLKRPNGVAVSPDQQTLYVAMSDEARPQILAYPLDIEGGVSGYPRVFADFSEELAKKMPGLPDGLKVDTAGRVYATGPGGVHVLSPEGKRLGLIATGKAIANCAFGEDGRTLFLTSSDMLAAVRLKASGW</sequence>
<dbReference type="Proteomes" id="UP001596977">
    <property type="component" value="Unassembled WGS sequence"/>
</dbReference>
<feature type="signal peptide" evidence="2">
    <location>
        <begin position="1"/>
        <end position="26"/>
    </location>
</feature>
<dbReference type="InterPro" id="IPR011042">
    <property type="entry name" value="6-blade_b-propeller_TolB-like"/>
</dbReference>
<evidence type="ECO:0000313" key="4">
    <source>
        <dbReference type="EMBL" id="MFD0946757.1"/>
    </source>
</evidence>
<dbReference type="InterPro" id="IPR006311">
    <property type="entry name" value="TAT_signal"/>
</dbReference>
<keyword evidence="5" id="KW-1185">Reference proteome</keyword>
<gene>
    <name evidence="4" type="ORF">ACFQ1E_10450</name>
</gene>
<dbReference type="PANTHER" id="PTHR47572:SF4">
    <property type="entry name" value="LACTONASE DRP35"/>
    <property type="match status" value="1"/>
</dbReference>
<evidence type="ECO:0000256" key="1">
    <source>
        <dbReference type="ARBA" id="ARBA00022801"/>
    </source>
</evidence>
<dbReference type="PROSITE" id="PS51318">
    <property type="entry name" value="TAT"/>
    <property type="match status" value="1"/>
</dbReference>
<proteinExistence type="predicted"/>
<dbReference type="Pfam" id="PF08450">
    <property type="entry name" value="SGL"/>
    <property type="match status" value="1"/>
</dbReference>
<organism evidence="4 5">
    <name type="scientific">Sphingomonas canadensis</name>
    <dbReference type="NCBI Taxonomy" id="1219257"/>
    <lineage>
        <taxon>Bacteria</taxon>
        <taxon>Pseudomonadati</taxon>
        <taxon>Pseudomonadota</taxon>
        <taxon>Alphaproteobacteria</taxon>
        <taxon>Sphingomonadales</taxon>
        <taxon>Sphingomonadaceae</taxon>
        <taxon>Sphingomonas</taxon>
    </lineage>
</organism>